<dbReference type="Proteomes" id="UP000785679">
    <property type="component" value="Unassembled WGS sequence"/>
</dbReference>
<evidence type="ECO:0000313" key="5">
    <source>
        <dbReference type="Proteomes" id="UP000785679"/>
    </source>
</evidence>
<dbReference type="GO" id="GO:0000160">
    <property type="term" value="P:phosphorelay signal transduction system"/>
    <property type="evidence" value="ECO:0007669"/>
    <property type="project" value="InterPro"/>
</dbReference>
<protein>
    <recommendedName>
        <fullName evidence="3">Response regulatory domain-containing protein</fullName>
    </recommendedName>
</protein>
<dbReference type="PANTHER" id="PTHR43719">
    <property type="entry name" value="TWO-COMPONENT HISTIDINE KINASE"/>
    <property type="match status" value="1"/>
</dbReference>
<dbReference type="AlphaFoldDB" id="A0A8J8NCE5"/>
<gene>
    <name evidence="4" type="ORF">FGO68_gene9237</name>
</gene>
<evidence type="ECO:0000256" key="1">
    <source>
        <dbReference type="ARBA" id="ARBA00022553"/>
    </source>
</evidence>
<dbReference type="PROSITE" id="PS50110">
    <property type="entry name" value="RESPONSE_REGULATORY"/>
    <property type="match status" value="1"/>
</dbReference>
<dbReference type="SUPFAM" id="SSF52172">
    <property type="entry name" value="CheY-like"/>
    <property type="match status" value="1"/>
</dbReference>
<dbReference type="EMBL" id="RRYP01022540">
    <property type="protein sequence ID" value="TNV72398.1"/>
    <property type="molecule type" value="Genomic_DNA"/>
</dbReference>
<dbReference type="InterPro" id="IPR011006">
    <property type="entry name" value="CheY-like_superfamily"/>
</dbReference>
<keyword evidence="1 2" id="KW-0597">Phosphoprotein</keyword>
<comment type="caution">
    <text evidence="4">The sequence shown here is derived from an EMBL/GenBank/DDBJ whole genome shotgun (WGS) entry which is preliminary data.</text>
</comment>
<dbReference type="Pfam" id="PF00072">
    <property type="entry name" value="Response_reg"/>
    <property type="match status" value="1"/>
</dbReference>
<dbReference type="SMART" id="SM00448">
    <property type="entry name" value="REC"/>
    <property type="match status" value="1"/>
</dbReference>
<keyword evidence="5" id="KW-1185">Reference proteome</keyword>
<feature type="modified residue" description="4-aspartylphosphate" evidence="2">
    <location>
        <position position="212"/>
    </location>
</feature>
<dbReference type="Gene3D" id="3.40.50.2300">
    <property type="match status" value="1"/>
</dbReference>
<organism evidence="4 5">
    <name type="scientific">Halteria grandinella</name>
    <dbReference type="NCBI Taxonomy" id="5974"/>
    <lineage>
        <taxon>Eukaryota</taxon>
        <taxon>Sar</taxon>
        <taxon>Alveolata</taxon>
        <taxon>Ciliophora</taxon>
        <taxon>Intramacronucleata</taxon>
        <taxon>Spirotrichea</taxon>
        <taxon>Stichotrichia</taxon>
        <taxon>Sporadotrichida</taxon>
        <taxon>Halteriidae</taxon>
        <taxon>Halteria</taxon>
    </lineage>
</organism>
<name>A0A8J8NCE5_HALGN</name>
<evidence type="ECO:0000256" key="2">
    <source>
        <dbReference type="PROSITE-ProRule" id="PRU00169"/>
    </source>
</evidence>
<evidence type="ECO:0000313" key="4">
    <source>
        <dbReference type="EMBL" id="TNV72398.1"/>
    </source>
</evidence>
<reference evidence="4" key="1">
    <citation type="submission" date="2019-06" db="EMBL/GenBank/DDBJ databases">
        <authorList>
            <person name="Zheng W."/>
        </authorList>
    </citation>
    <scope>NUCLEOTIDE SEQUENCE</scope>
    <source>
        <strain evidence="4">QDHG01</strain>
    </source>
</reference>
<feature type="domain" description="Response regulatory" evidence="3">
    <location>
        <begin position="150"/>
        <end position="288"/>
    </location>
</feature>
<dbReference type="CDD" id="cd17546">
    <property type="entry name" value="REC_hyHK_CKI1_RcsC-like"/>
    <property type="match status" value="1"/>
</dbReference>
<dbReference type="PANTHER" id="PTHR43719:SF28">
    <property type="entry name" value="PEROXIDE STRESS-ACTIVATED HISTIDINE KINASE MAK1-RELATED"/>
    <property type="match status" value="1"/>
</dbReference>
<dbReference type="InterPro" id="IPR001789">
    <property type="entry name" value="Sig_transdc_resp-reg_receiver"/>
</dbReference>
<dbReference type="OrthoDB" id="313284at2759"/>
<accession>A0A8J8NCE5</accession>
<evidence type="ECO:0000259" key="3">
    <source>
        <dbReference type="PROSITE" id="PS50110"/>
    </source>
</evidence>
<dbReference type="InterPro" id="IPR050956">
    <property type="entry name" value="2C_system_His_kinase"/>
</dbReference>
<proteinExistence type="predicted"/>
<sequence>MSSIHSLPGTGSTFILSVPFSSDQNSVSRQLIPQESKKDSENLCDTNFQEESIIYDYLQVSSYCPSRRLFNKEGSEYDSEIKAMINNYGINNNDFKRIKNQRIRNSRPSQAVVSECNIIAPDTRIQPVQEFIRSNENPLFEQKKECKCPKILIVDDEPFNLIALEGQLNIINPDLRICKAFNGKEALEKVRLSFDNKECKDHHNVLKLIITDNNMPVMKGLQLSNIIKEDWVARPQFPWQMHAAKKLRLVLLTGNEQQISSKDGTNFSKILGKPINRKELQEVIERHLK</sequence>